<keyword evidence="3" id="KW-0804">Transcription</keyword>
<dbReference type="Pfam" id="PF00440">
    <property type="entry name" value="TetR_N"/>
    <property type="match status" value="1"/>
</dbReference>
<dbReference type="InterPro" id="IPR009057">
    <property type="entry name" value="Homeodomain-like_sf"/>
</dbReference>
<keyword evidence="2 4" id="KW-0238">DNA-binding</keyword>
<gene>
    <name evidence="6" type="ORF">LZC95_17185</name>
</gene>
<evidence type="ECO:0000259" key="5">
    <source>
        <dbReference type="PROSITE" id="PS50977"/>
    </source>
</evidence>
<evidence type="ECO:0000313" key="6">
    <source>
        <dbReference type="EMBL" id="WXA98554.1"/>
    </source>
</evidence>
<dbReference type="SUPFAM" id="SSF48498">
    <property type="entry name" value="Tetracyclin repressor-like, C-terminal domain"/>
    <property type="match status" value="1"/>
</dbReference>
<sequence length="184" mass="20132">MRYPPAETAEKHQRILDEASKLFRERGFSGVSVSELMEATGLTHGPFYNHFASKQALMEACIQHIAAKAIAELEAVPSSERGKAEFFAAYLSTEHRDAPGAGCLSASLGPECSREAGLRQAFTEYVRNIISTSARHLPWKGKRSARSQAIHSMAAMVGAIVLARGVSDDELSEEILNEVRRSLE</sequence>
<evidence type="ECO:0000256" key="1">
    <source>
        <dbReference type="ARBA" id="ARBA00023015"/>
    </source>
</evidence>
<dbReference type="InterPro" id="IPR036271">
    <property type="entry name" value="Tet_transcr_reg_TetR-rel_C_sf"/>
</dbReference>
<accession>A0ABZ2KKF9</accession>
<name>A0ABZ2KKF9_9BACT</name>
<dbReference type="Gene3D" id="1.10.357.10">
    <property type="entry name" value="Tetracycline Repressor, domain 2"/>
    <property type="match status" value="1"/>
</dbReference>
<feature type="DNA-binding region" description="H-T-H motif" evidence="4">
    <location>
        <begin position="32"/>
        <end position="51"/>
    </location>
</feature>
<dbReference type="EMBL" id="CP089982">
    <property type="protein sequence ID" value="WXA98554.1"/>
    <property type="molecule type" value="Genomic_DNA"/>
</dbReference>
<feature type="domain" description="HTH tetR-type" evidence="5">
    <location>
        <begin position="9"/>
        <end position="69"/>
    </location>
</feature>
<keyword evidence="7" id="KW-1185">Reference proteome</keyword>
<evidence type="ECO:0000256" key="3">
    <source>
        <dbReference type="ARBA" id="ARBA00023163"/>
    </source>
</evidence>
<evidence type="ECO:0000256" key="4">
    <source>
        <dbReference type="PROSITE-ProRule" id="PRU00335"/>
    </source>
</evidence>
<proteinExistence type="predicted"/>
<dbReference type="PRINTS" id="PR00455">
    <property type="entry name" value="HTHTETR"/>
</dbReference>
<dbReference type="PROSITE" id="PS01081">
    <property type="entry name" value="HTH_TETR_1"/>
    <property type="match status" value="1"/>
</dbReference>
<keyword evidence="1" id="KW-0805">Transcription regulation</keyword>
<organism evidence="6 7">
    <name type="scientific">Pendulispora brunnea</name>
    <dbReference type="NCBI Taxonomy" id="2905690"/>
    <lineage>
        <taxon>Bacteria</taxon>
        <taxon>Pseudomonadati</taxon>
        <taxon>Myxococcota</taxon>
        <taxon>Myxococcia</taxon>
        <taxon>Myxococcales</taxon>
        <taxon>Sorangiineae</taxon>
        <taxon>Pendulisporaceae</taxon>
        <taxon>Pendulispora</taxon>
    </lineage>
</organism>
<dbReference type="Gene3D" id="1.10.10.60">
    <property type="entry name" value="Homeodomain-like"/>
    <property type="match status" value="1"/>
</dbReference>
<dbReference type="InterPro" id="IPR001647">
    <property type="entry name" value="HTH_TetR"/>
</dbReference>
<dbReference type="InterPro" id="IPR023772">
    <property type="entry name" value="DNA-bd_HTH_TetR-type_CS"/>
</dbReference>
<evidence type="ECO:0000256" key="2">
    <source>
        <dbReference type="ARBA" id="ARBA00023125"/>
    </source>
</evidence>
<dbReference type="PANTHER" id="PTHR47506">
    <property type="entry name" value="TRANSCRIPTIONAL REGULATORY PROTEIN"/>
    <property type="match status" value="1"/>
</dbReference>
<reference evidence="6 7" key="1">
    <citation type="submission" date="2021-12" db="EMBL/GenBank/DDBJ databases">
        <title>Discovery of the Pendulisporaceae a myxobacterial family with distinct sporulation behavior and unique specialized metabolism.</title>
        <authorList>
            <person name="Garcia R."/>
            <person name="Popoff A."/>
            <person name="Bader C.D."/>
            <person name="Loehr J."/>
            <person name="Walesch S."/>
            <person name="Walt C."/>
            <person name="Boldt J."/>
            <person name="Bunk B."/>
            <person name="Haeckl F.J.F.P.J."/>
            <person name="Gunesch A.P."/>
            <person name="Birkelbach J."/>
            <person name="Nuebel U."/>
            <person name="Pietschmann T."/>
            <person name="Bach T."/>
            <person name="Mueller R."/>
        </authorList>
    </citation>
    <scope>NUCLEOTIDE SEQUENCE [LARGE SCALE GENOMIC DNA]</scope>
    <source>
        <strain evidence="6 7">MSr12523</strain>
    </source>
</reference>
<dbReference type="SUPFAM" id="SSF46689">
    <property type="entry name" value="Homeodomain-like"/>
    <property type="match status" value="1"/>
</dbReference>
<protein>
    <submittedName>
        <fullName evidence="6">TetR/AcrR family transcriptional regulator</fullName>
    </submittedName>
</protein>
<dbReference type="PROSITE" id="PS50977">
    <property type="entry name" value="HTH_TETR_2"/>
    <property type="match status" value="1"/>
</dbReference>
<dbReference type="PANTHER" id="PTHR47506:SF7">
    <property type="entry name" value="TRANSCRIPTIONAL REGULATORY PROTEIN"/>
    <property type="match status" value="1"/>
</dbReference>
<dbReference type="Proteomes" id="UP001379533">
    <property type="component" value="Chromosome"/>
</dbReference>
<evidence type="ECO:0000313" key="7">
    <source>
        <dbReference type="Proteomes" id="UP001379533"/>
    </source>
</evidence>
<dbReference type="RefSeq" id="WP_394849168.1">
    <property type="nucleotide sequence ID" value="NZ_CP089982.1"/>
</dbReference>